<evidence type="ECO:0008006" key="3">
    <source>
        <dbReference type="Google" id="ProtNLM"/>
    </source>
</evidence>
<evidence type="ECO:0000313" key="2">
    <source>
        <dbReference type="Proteomes" id="UP001356704"/>
    </source>
</evidence>
<dbReference type="EMBL" id="JAZHOU010000002">
    <property type="protein sequence ID" value="MEF3078766.1"/>
    <property type="molecule type" value="Genomic_DNA"/>
</dbReference>
<name>A0ABU7W469_9FLAO</name>
<reference evidence="1 2" key="1">
    <citation type="submission" date="2024-02" db="EMBL/GenBank/DDBJ databases">
        <title>Winogradskyella poriferorum JCM 12885.</title>
        <authorList>
            <person name="Zhang D.-F."/>
            <person name="Fu Z.-Y."/>
        </authorList>
    </citation>
    <scope>NUCLEOTIDE SEQUENCE [LARGE SCALE GENOMIC DNA]</scope>
    <source>
        <strain evidence="1 2">JCM 12885</strain>
    </source>
</reference>
<gene>
    <name evidence="1" type="ORF">V1468_07115</name>
</gene>
<dbReference type="Proteomes" id="UP001356704">
    <property type="component" value="Unassembled WGS sequence"/>
</dbReference>
<dbReference type="PROSITE" id="PS51257">
    <property type="entry name" value="PROKAR_LIPOPROTEIN"/>
    <property type="match status" value="1"/>
</dbReference>
<dbReference type="RefSeq" id="WP_331809544.1">
    <property type="nucleotide sequence ID" value="NZ_JAZHOU010000002.1"/>
</dbReference>
<keyword evidence="2" id="KW-1185">Reference proteome</keyword>
<organism evidence="1 2">
    <name type="scientific">Winogradskyella poriferorum</name>
    <dbReference type="NCBI Taxonomy" id="307627"/>
    <lineage>
        <taxon>Bacteria</taxon>
        <taxon>Pseudomonadati</taxon>
        <taxon>Bacteroidota</taxon>
        <taxon>Flavobacteriia</taxon>
        <taxon>Flavobacteriales</taxon>
        <taxon>Flavobacteriaceae</taxon>
        <taxon>Winogradskyella</taxon>
    </lineage>
</organism>
<dbReference type="Gene3D" id="2.180.10.10">
    <property type="entry name" value="RHS repeat-associated core"/>
    <property type="match status" value="1"/>
</dbReference>
<protein>
    <recommendedName>
        <fullName evidence="3">RHS repeat protein</fullName>
    </recommendedName>
</protein>
<proteinExistence type="predicted"/>
<sequence length="295" mass="35585">MNKPLIFLLLLFLFFSCKENSFDYKTLQYEGTDSLNTKVVKEVNFNGKGLIISEKKRGFKTDYANSSSDINVTKIYKDSLLIKILRYYPNLPNGICCDSSRTEYKYNSKKLLDTKLYFDYKRILKKGTELKDNITSDDYEKERKWELSSKTFYEYDSFGRLIKETTPESFYVAQKNFEYNEDGKVIKESYFKDERLFWVEKYKYYKNGYQYISTWYDYEGNPRHLNVKAGEYRPQYIYNYKLNEQGQEIEEFVTTEKDEFIHKKTTEYDSNNRILKTVMYSEMNKPDITHLYVYE</sequence>
<accession>A0ABU7W469</accession>
<evidence type="ECO:0000313" key="1">
    <source>
        <dbReference type="EMBL" id="MEF3078766.1"/>
    </source>
</evidence>
<comment type="caution">
    <text evidence="1">The sequence shown here is derived from an EMBL/GenBank/DDBJ whole genome shotgun (WGS) entry which is preliminary data.</text>
</comment>